<dbReference type="AlphaFoldDB" id="A0A9P1DS46"/>
<gene>
    <name evidence="2" type="ORF">C1SCF055_LOCUS40169</name>
</gene>
<feature type="region of interest" description="Disordered" evidence="1">
    <location>
        <begin position="231"/>
        <end position="258"/>
    </location>
</feature>
<keyword evidence="4" id="KW-1185">Reference proteome</keyword>
<sequence length="608" mass="68484">MEPGRCVHVVPHRLDGPSPPETLYALGARTLARMKGKDLAESWSLFANMPVVDPKQSPVLCRWVPYHLMIILQRLLCAVPVDDLNGRVVHTYDKHPGPIEGALAEAFGFTERAQRVMRIGELEEIFHAVERMEEEEISTRLRRRLEKVTDLLTEFGEEYGSVWFEGQRWGILWRNQRSYLVLCQQLGLHKRGLALREYIFEQGQEIVLGTSWLSLGRKCRDNLMEQIALENGPSGAEELTSGDPLTELRSKNSSSFPSSPVFNEPWACLEDVAQAQIYLARRPQDERPLPRTLHALGVQMVGEVWGQDVGDSWSLSANVPVVNPQRSPVLWSGLLPFGDMENLQRLLRAVPVDDLNGRVLHPHGQHPGPIEGALAEAFGFTEEAQRAMRIGELEEIFHAVERTAVKLLKKFGGTEYGCAWFEGPKIGDSLVQPANRLALWMEPDRWICVVPDEGPLPATLHALGVRMVGEVRGQELDSWTLRANVSVVNSKSPELWGWMPWPKMMDLQELLHAVPVDSLTGRVVHSYGKHQGPIEGALAEAFGFTEEARRVMRIGELERIFRAVEMQDQNTEVRQRLQEATSLLKCFGKESHGSVWFEGAISAPTLYF</sequence>
<dbReference type="EMBL" id="CAMXCT030006526">
    <property type="protein sequence ID" value="CAL4802647.1"/>
    <property type="molecule type" value="Genomic_DNA"/>
</dbReference>
<protein>
    <submittedName>
        <fullName evidence="2">Uncharacterized protein</fullName>
    </submittedName>
</protein>
<accession>A0A9P1DS46</accession>
<evidence type="ECO:0000256" key="1">
    <source>
        <dbReference type="SAM" id="MobiDB-lite"/>
    </source>
</evidence>
<reference evidence="2" key="1">
    <citation type="submission" date="2022-10" db="EMBL/GenBank/DDBJ databases">
        <authorList>
            <person name="Chen Y."/>
            <person name="Dougan E. K."/>
            <person name="Chan C."/>
            <person name="Rhodes N."/>
            <person name="Thang M."/>
        </authorList>
    </citation>
    <scope>NUCLEOTIDE SEQUENCE</scope>
</reference>
<evidence type="ECO:0000313" key="4">
    <source>
        <dbReference type="Proteomes" id="UP001152797"/>
    </source>
</evidence>
<reference evidence="3" key="2">
    <citation type="submission" date="2024-04" db="EMBL/GenBank/DDBJ databases">
        <authorList>
            <person name="Chen Y."/>
            <person name="Shah S."/>
            <person name="Dougan E. K."/>
            <person name="Thang M."/>
            <person name="Chan C."/>
        </authorList>
    </citation>
    <scope>NUCLEOTIDE SEQUENCE [LARGE SCALE GENOMIC DNA]</scope>
</reference>
<evidence type="ECO:0000313" key="2">
    <source>
        <dbReference type="EMBL" id="CAI4015335.1"/>
    </source>
</evidence>
<dbReference type="EMBL" id="CAMXCT010006526">
    <property type="protein sequence ID" value="CAI4015335.1"/>
    <property type="molecule type" value="Genomic_DNA"/>
</dbReference>
<evidence type="ECO:0000313" key="3">
    <source>
        <dbReference type="EMBL" id="CAL1168710.1"/>
    </source>
</evidence>
<comment type="caution">
    <text evidence="2">The sequence shown here is derived from an EMBL/GenBank/DDBJ whole genome shotgun (WGS) entry which is preliminary data.</text>
</comment>
<organism evidence="2">
    <name type="scientific">Cladocopium goreaui</name>
    <dbReference type="NCBI Taxonomy" id="2562237"/>
    <lineage>
        <taxon>Eukaryota</taxon>
        <taxon>Sar</taxon>
        <taxon>Alveolata</taxon>
        <taxon>Dinophyceae</taxon>
        <taxon>Suessiales</taxon>
        <taxon>Symbiodiniaceae</taxon>
        <taxon>Cladocopium</taxon>
    </lineage>
</organism>
<name>A0A9P1DS46_9DINO</name>
<proteinExistence type="predicted"/>
<feature type="non-terminal residue" evidence="2">
    <location>
        <position position="608"/>
    </location>
</feature>
<dbReference type="Proteomes" id="UP001152797">
    <property type="component" value="Unassembled WGS sequence"/>
</dbReference>
<dbReference type="EMBL" id="CAMXCT020006526">
    <property type="protein sequence ID" value="CAL1168710.1"/>
    <property type="molecule type" value="Genomic_DNA"/>
</dbReference>